<protein>
    <submittedName>
        <fullName evidence="1">Uncharacterized protein</fullName>
    </submittedName>
</protein>
<evidence type="ECO:0000313" key="1">
    <source>
        <dbReference type="EMBL" id="CAI9279093.1"/>
    </source>
</evidence>
<dbReference type="AlphaFoldDB" id="A0AA35YS95"/>
<organism evidence="1 2">
    <name type="scientific">Lactuca saligna</name>
    <name type="common">Willowleaf lettuce</name>
    <dbReference type="NCBI Taxonomy" id="75948"/>
    <lineage>
        <taxon>Eukaryota</taxon>
        <taxon>Viridiplantae</taxon>
        <taxon>Streptophyta</taxon>
        <taxon>Embryophyta</taxon>
        <taxon>Tracheophyta</taxon>
        <taxon>Spermatophyta</taxon>
        <taxon>Magnoliopsida</taxon>
        <taxon>eudicotyledons</taxon>
        <taxon>Gunneridae</taxon>
        <taxon>Pentapetalae</taxon>
        <taxon>asterids</taxon>
        <taxon>campanulids</taxon>
        <taxon>Asterales</taxon>
        <taxon>Asteraceae</taxon>
        <taxon>Cichorioideae</taxon>
        <taxon>Cichorieae</taxon>
        <taxon>Lactucinae</taxon>
        <taxon>Lactuca</taxon>
    </lineage>
</organism>
<dbReference type="Proteomes" id="UP001177003">
    <property type="component" value="Chromosome 4"/>
</dbReference>
<name>A0AA35YS95_LACSI</name>
<reference evidence="1" key="1">
    <citation type="submission" date="2023-04" db="EMBL/GenBank/DDBJ databases">
        <authorList>
            <person name="Vijverberg K."/>
            <person name="Xiong W."/>
            <person name="Schranz E."/>
        </authorList>
    </citation>
    <scope>NUCLEOTIDE SEQUENCE</scope>
</reference>
<evidence type="ECO:0000313" key="2">
    <source>
        <dbReference type="Proteomes" id="UP001177003"/>
    </source>
</evidence>
<sequence length="190" mass="20988">MVREPLKTKMAMVSEGNERRNRLVLDFIETVTSSHKGPPIATTELLLSSSNNQLTIVRPPENHQGPSEYHCYHHPSTLLRSPINPPPTTLSFSFRLVKPIGRGNKSGSATIVALHRCCCGIMSDTINLLTPPPFSAIASPLFSVRPRCYPFCFLFFFPSGEEKEEGKELVGLGLIVKGNGGVEGGRQLWW</sequence>
<proteinExistence type="predicted"/>
<keyword evidence="2" id="KW-1185">Reference proteome</keyword>
<gene>
    <name evidence="1" type="ORF">LSALG_LOCUS18918</name>
</gene>
<dbReference type="EMBL" id="OX465080">
    <property type="protein sequence ID" value="CAI9279093.1"/>
    <property type="molecule type" value="Genomic_DNA"/>
</dbReference>
<accession>A0AA35YS95</accession>